<keyword evidence="5" id="KW-0418">Kinase</keyword>
<dbReference type="InterPro" id="IPR005467">
    <property type="entry name" value="His_kinase_dom"/>
</dbReference>
<dbReference type="GO" id="GO:0000155">
    <property type="term" value="F:phosphorelay sensor kinase activity"/>
    <property type="evidence" value="ECO:0007669"/>
    <property type="project" value="InterPro"/>
</dbReference>
<dbReference type="GO" id="GO:0006355">
    <property type="term" value="P:regulation of DNA-templated transcription"/>
    <property type="evidence" value="ECO:0007669"/>
    <property type="project" value="InterPro"/>
</dbReference>
<feature type="domain" description="Histidine kinase" evidence="8">
    <location>
        <begin position="151"/>
        <end position="363"/>
    </location>
</feature>
<keyword evidence="12" id="KW-1185">Reference proteome</keyword>
<evidence type="ECO:0000313" key="12">
    <source>
        <dbReference type="Proteomes" id="UP000260823"/>
    </source>
</evidence>
<dbReference type="SUPFAM" id="SSF55785">
    <property type="entry name" value="PYP-like sensor domain (PAS domain)"/>
    <property type="match status" value="1"/>
</dbReference>
<evidence type="ECO:0000259" key="8">
    <source>
        <dbReference type="PROSITE" id="PS50109"/>
    </source>
</evidence>
<dbReference type="InterPro" id="IPR036890">
    <property type="entry name" value="HATPase_C_sf"/>
</dbReference>
<evidence type="ECO:0000256" key="4">
    <source>
        <dbReference type="ARBA" id="ARBA00022679"/>
    </source>
</evidence>
<dbReference type="OrthoDB" id="9813151at2"/>
<evidence type="ECO:0000259" key="9">
    <source>
        <dbReference type="PROSITE" id="PS50112"/>
    </source>
</evidence>
<keyword evidence="3" id="KW-0597">Phosphoprotein</keyword>
<dbReference type="Pfam" id="PF00989">
    <property type="entry name" value="PAS"/>
    <property type="match status" value="1"/>
</dbReference>
<dbReference type="NCBIfam" id="TIGR00229">
    <property type="entry name" value="sensory_box"/>
    <property type="match status" value="1"/>
</dbReference>
<dbReference type="SMART" id="SM00086">
    <property type="entry name" value="PAC"/>
    <property type="match status" value="1"/>
</dbReference>
<protein>
    <recommendedName>
        <fullName evidence="2">histidine kinase</fullName>
        <ecNumber evidence="2">2.7.13.3</ecNumber>
    </recommendedName>
</protein>
<sequence length="366" mass="40713">MRIELEDRQAMLAAIIDSSHDAIISKTLAGIITSWNGSAKRMFGYDESEVIGKHISILIPTDRLNEENIIISNIASGKKVDHFETIRLRKDGSEINISLTISPIRDATGKIIGASKIARDITEQLEIREKLRQYNEELEKINSYKDEFIGMASHELKTPLTSLTGYLQLLLRNVQNDKDKVFASKAVAQISRLTTLVSDLLDISKIQSGQLPLNYELFDLDDMIAETIGDVQQTTSHEIFFERSGTPKLLNGDRQRLEQVLINFLTNAIKYSPEAKKAIVTSSTQGDVIRFSVKDFGIGISKDQHDRIFSRYYRVQDTGPGFSGLGIGLYITAGIVSRHNGKIGLESEPGKGSEFWVELPIASPAA</sequence>
<dbReference type="Gene3D" id="1.10.287.130">
    <property type="match status" value="1"/>
</dbReference>
<gene>
    <name evidence="11" type="ORF">DYU05_08385</name>
</gene>
<dbReference type="FunFam" id="3.30.565.10:FF:000006">
    <property type="entry name" value="Sensor histidine kinase WalK"/>
    <property type="match status" value="1"/>
</dbReference>
<keyword evidence="6" id="KW-0902">Two-component regulatory system</keyword>
<dbReference type="PROSITE" id="PS50109">
    <property type="entry name" value="HIS_KIN"/>
    <property type="match status" value="1"/>
</dbReference>
<dbReference type="PROSITE" id="PS50113">
    <property type="entry name" value="PAC"/>
    <property type="match status" value="1"/>
</dbReference>
<evidence type="ECO:0000259" key="10">
    <source>
        <dbReference type="PROSITE" id="PS50113"/>
    </source>
</evidence>
<dbReference type="SUPFAM" id="SSF55874">
    <property type="entry name" value="ATPase domain of HSP90 chaperone/DNA topoisomerase II/histidine kinase"/>
    <property type="match status" value="1"/>
</dbReference>
<dbReference type="PRINTS" id="PR00344">
    <property type="entry name" value="BCTRLSENSOR"/>
</dbReference>
<feature type="domain" description="PAS" evidence="9">
    <location>
        <begin position="8"/>
        <end position="78"/>
    </location>
</feature>
<keyword evidence="4" id="KW-0808">Transferase</keyword>
<dbReference type="InterPro" id="IPR013767">
    <property type="entry name" value="PAS_fold"/>
</dbReference>
<dbReference type="RefSeq" id="WP_117382497.1">
    <property type="nucleotide sequence ID" value="NZ_QWDE01000001.1"/>
</dbReference>
<dbReference type="InterPro" id="IPR000014">
    <property type="entry name" value="PAS"/>
</dbReference>
<dbReference type="Proteomes" id="UP000260823">
    <property type="component" value="Unassembled WGS sequence"/>
</dbReference>
<name>A0A3E2NXL8_9SPHI</name>
<dbReference type="InterPro" id="IPR035965">
    <property type="entry name" value="PAS-like_dom_sf"/>
</dbReference>
<dbReference type="InterPro" id="IPR036097">
    <property type="entry name" value="HisK_dim/P_sf"/>
</dbReference>
<evidence type="ECO:0000256" key="2">
    <source>
        <dbReference type="ARBA" id="ARBA00012438"/>
    </source>
</evidence>
<dbReference type="AlphaFoldDB" id="A0A3E2NXL8"/>
<dbReference type="InterPro" id="IPR004358">
    <property type="entry name" value="Sig_transdc_His_kin-like_C"/>
</dbReference>
<organism evidence="11 12">
    <name type="scientific">Mucilaginibacter terrenus</name>
    <dbReference type="NCBI Taxonomy" id="2482727"/>
    <lineage>
        <taxon>Bacteria</taxon>
        <taxon>Pseudomonadati</taxon>
        <taxon>Bacteroidota</taxon>
        <taxon>Sphingobacteriia</taxon>
        <taxon>Sphingobacteriales</taxon>
        <taxon>Sphingobacteriaceae</taxon>
        <taxon>Mucilaginibacter</taxon>
    </lineage>
</organism>
<dbReference type="Pfam" id="PF02518">
    <property type="entry name" value="HATPase_c"/>
    <property type="match status" value="1"/>
</dbReference>
<evidence type="ECO:0000256" key="7">
    <source>
        <dbReference type="ARBA" id="ARBA00023136"/>
    </source>
</evidence>
<dbReference type="PROSITE" id="PS50112">
    <property type="entry name" value="PAS"/>
    <property type="match status" value="1"/>
</dbReference>
<dbReference type="CDD" id="cd00082">
    <property type="entry name" value="HisKA"/>
    <property type="match status" value="1"/>
</dbReference>
<evidence type="ECO:0000256" key="6">
    <source>
        <dbReference type="ARBA" id="ARBA00023012"/>
    </source>
</evidence>
<dbReference type="FunFam" id="1.10.287.130:FF:000001">
    <property type="entry name" value="Two-component sensor histidine kinase"/>
    <property type="match status" value="1"/>
</dbReference>
<dbReference type="Pfam" id="PF00512">
    <property type="entry name" value="HisKA"/>
    <property type="match status" value="1"/>
</dbReference>
<evidence type="ECO:0000256" key="3">
    <source>
        <dbReference type="ARBA" id="ARBA00022553"/>
    </source>
</evidence>
<accession>A0A3E2NXL8</accession>
<dbReference type="CDD" id="cd00130">
    <property type="entry name" value="PAS"/>
    <property type="match status" value="1"/>
</dbReference>
<reference evidence="11 12" key="1">
    <citation type="submission" date="2018-08" db="EMBL/GenBank/DDBJ databases">
        <title>Mucilaginibacter terrae sp. nov., isolated from manganese diggings.</title>
        <authorList>
            <person name="Huang Y."/>
            <person name="Zhou Z."/>
        </authorList>
    </citation>
    <scope>NUCLEOTIDE SEQUENCE [LARGE SCALE GENOMIC DNA]</scope>
    <source>
        <strain evidence="11 12">ZH6</strain>
    </source>
</reference>
<dbReference type="InterPro" id="IPR003661">
    <property type="entry name" value="HisK_dim/P_dom"/>
</dbReference>
<dbReference type="SMART" id="SM00091">
    <property type="entry name" value="PAS"/>
    <property type="match status" value="1"/>
</dbReference>
<dbReference type="SMART" id="SM00388">
    <property type="entry name" value="HisKA"/>
    <property type="match status" value="1"/>
</dbReference>
<dbReference type="Gene3D" id="3.30.450.20">
    <property type="entry name" value="PAS domain"/>
    <property type="match status" value="1"/>
</dbReference>
<dbReference type="PANTHER" id="PTHR43711:SF1">
    <property type="entry name" value="HISTIDINE KINASE 1"/>
    <property type="match status" value="1"/>
</dbReference>
<dbReference type="EMBL" id="QWDE01000001">
    <property type="protein sequence ID" value="RFZ85600.1"/>
    <property type="molecule type" value="Genomic_DNA"/>
</dbReference>
<dbReference type="PANTHER" id="PTHR43711">
    <property type="entry name" value="TWO-COMPONENT HISTIDINE KINASE"/>
    <property type="match status" value="1"/>
</dbReference>
<evidence type="ECO:0000256" key="1">
    <source>
        <dbReference type="ARBA" id="ARBA00000085"/>
    </source>
</evidence>
<dbReference type="EC" id="2.7.13.3" evidence="2"/>
<comment type="caution">
    <text evidence="11">The sequence shown here is derived from an EMBL/GenBank/DDBJ whole genome shotgun (WGS) entry which is preliminary data.</text>
</comment>
<evidence type="ECO:0000313" key="11">
    <source>
        <dbReference type="EMBL" id="RFZ85600.1"/>
    </source>
</evidence>
<dbReference type="InterPro" id="IPR001610">
    <property type="entry name" value="PAC"/>
</dbReference>
<comment type="catalytic activity">
    <reaction evidence="1">
        <text>ATP + protein L-histidine = ADP + protein N-phospho-L-histidine.</text>
        <dbReference type="EC" id="2.7.13.3"/>
    </reaction>
</comment>
<proteinExistence type="predicted"/>
<evidence type="ECO:0000256" key="5">
    <source>
        <dbReference type="ARBA" id="ARBA00022777"/>
    </source>
</evidence>
<dbReference type="Gene3D" id="3.30.565.10">
    <property type="entry name" value="Histidine kinase-like ATPase, C-terminal domain"/>
    <property type="match status" value="1"/>
</dbReference>
<dbReference type="InterPro" id="IPR000700">
    <property type="entry name" value="PAS-assoc_C"/>
</dbReference>
<dbReference type="SMART" id="SM00387">
    <property type="entry name" value="HATPase_c"/>
    <property type="match status" value="1"/>
</dbReference>
<dbReference type="InterPro" id="IPR003594">
    <property type="entry name" value="HATPase_dom"/>
</dbReference>
<feature type="domain" description="PAC" evidence="10">
    <location>
        <begin position="81"/>
        <end position="133"/>
    </location>
</feature>
<dbReference type="SUPFAM" id="SSF47384">
    <property type="entry name" value="Homodimeric domain of signal transducing histidine kinase"/>
    <property type="match status" value="1"/>
</dbReference>
<keyword evidence="7" id="KW-0472">Membrane</keyword>
<dbReference type="InterPro" id="IPR050736">
    <property type="entry name" value="Sensor_HK_Regulatory"/>
</dbReference>